<evidence type="ECO:0000256" key="5">
    <source>
        <dbReference type="ARBA" id="ARBA00023136"/>
    </source>
</evidence>
<dbReference type="GO" id="GO:0000271">
    <property type="term" value="P:polysaccharide biosynthetic process"/>
    <property type="evidence" value="ECO:0007669"/>
    <property type="project" value="InterPro"/>
</dbReference>
<feature type="transmembrane region" description="Helical" evidence="6">
    <location>
        <begin position="33"/>
        <end position="50"/>
    </location>
</feature>
<comment type="caution">
    <text evidence="8">The sequence shown here is derived from an EMBL/GenBank/DDBJ whole genome shotgun (WGS) entry which is preliminary data.</text>
</comment>
<evidence type="ECO:0000256" key="3">
    <source>
        <dbReference type="ARBA" id="ARBA00022692"/>
    </source>
</evidence>
<evidence type="ECO:0000313" key="8">
    <source>
        <dbReference type="EMBL" id="HIU38432.1"/>
    </source>
</evidence>
<feature type="transmembrane region" description="Helical" evidence="6">
    <location>
        <begin position="105"/>
        <end position="122"/>
    </location>
</feature>
<comment type="subcellular location">
    <subcellularLocation>
        <location evidence="1">Membrane</location>
        <topology evidence="1">Multi-pass membrane protein</topology>
    </subcellularLocation>
</comment>
<name>A0A9D1IJG7_9BACT</name>
<sequence length="127" mass="14727">MKNSGEIFRFAVVGFSNFVIIMLTAWLLCDILAINYLLANCCAYILALANNFYWNRVWVFRSDDRHIRRQIFLFLTAYGCAYVVQLAIVFLLVEGVGFEESLANFIGLFPFGAVNFIFNKFLTFRKH</sequence>
<protein>
    <submittedName>
        <fullName evidence="8">GtrA family protein</fullName>
    </submittedName>
</protein>
<evidence type="ECO:0000259" key="7">
    <source>
        <dbReference type="Pfam" id="PF04138"/>
    </source>
</evidence>
<dbReference type="InterPro" id="IPR007267">
    <property type="entry name" value="GtrA_DPMS_TM"/>
</dbReference>
<comment type="similarity">
    <text evidence="2">Belongs to the GtrA family.</text>
</comment>
<feature type="transmembrane region" description="Helical" evidence="6">
    <location>
        <begin position="7"/>
        <end position="27"/>
    </location>
</feature>
<dbReference type="AlphaFoldDB" id="A0A9D1IJG7"/>
<evidence type="ECO:0000256" key="6">
    <source>
        <dbReference type="SAM" id="Phobius"/>
    </source>
</evidence>
<keyword evidence="3 6" id="KW-0812">Transmembrane</keyword>
<dbReference type="InterPro" id="IPR051401">
    <property type="entry name" value="GtrA_CellWall_Glycosyl"/>
</dbReference>
<dbReference type="EMBL" id="DVMS01000054">
    <property type="protein sequence ID" value="HIU38432.1"/>
    <property type="molecule type" value="Genomic_DNA"/>
</dbReference>
<evidence type="ECO:0000256" key="1">
    <source>
        <dbReference type="ARBA" id="ARBA00004141"/>
    </source>
</evidence>
<evidence type="ECO:0000256" key="2">
    <source>
        <dbReference type="ARBA" id="ARBA00009399"/>
    </source>
</evidence>
<dbReference type="Pfam" id="PF04138">
    <property type="entry name" value="GtrA_DPMS_TM"/>
    <property type="match status" value="1"/>
</dbReference>
<dbReference type="GO" id="GO:0005886">
    <property type="term" value="C:plasma membrane"/>
    <property type="evidence" value="ECO:0007669"/>
    <property type="project" value="TreeGrafter"/>
</dbReference>
<feature type="domain" description="GtrA/DPMS transmembrane" evidence="7">
    <location>
        <begin position="9"/>
        <end position="124"/>
    </location>
</feature>
<proteinExistence type="inferred from homology"/>
<feature type="transmembrane region" description="Helical" evidence="6">
    <location>
        <begin position="71"/>
        <end position="93"/>
    </location>
</feature>
<keyword evidence="4 6" id="KW-1133">Transmembrane helix</keyword>
<reference evidence="8" key="1">
    <citation type="submission" date="2020-10" db="EMBL/GenBank/DDBJ databases">
        <authorList>
            <person name="Gilroy R."/>
        </authorList>
    </citation>
    <scope>NUCLEOTIDE SEQUENCE</scope>
    <source>
        <strain evidence="8">17073</strain>
    </source>
</reference>
<keyword evidence="5 6" id="KW-0472">Membrane</keyword>
<evidence type="ECO:0000256" key="4">
    <source>
        <dbReference type="ARBA" id="ARBA00022989"/>
    </source>
</evidence>
<evidence type="ECO:0000313" key="9">
    <source>
        <dbReference type="Proteomes" id="UP000824076"/>
    </source>
</evidence>
<accession>A0A9D1IJG7</accession>
<dbReference type="PANTHER" id="PTHR38459:SF1">
    <property type="entry name" value="PROPHAGE BACTOPRENOL-LINKED GLUCOSE TRANSLOCASE HOMOLOG"/>
    <property type="match status" value="1"/>
</dbReference>
<dbReference type="PANTHER" id="PTHR38459">
    <property type="entry name" value="PROPHAGE BACTOPRENOL-LINKED GLUCOSE TRANSLOCASE HOMOLOG"/>
    <property type="match status" value="1"/>
</dbReference>
<gene>
    <name evidence="8" type="ORF">IAD18_02055</name>
</gene>
<reference evidence="8" key="2">
    <citation type="journal article" date="2021" name="PeerJ">
        <title>Extensive microbial diversity within the chicken gut microbiome revealed by metagenomics and culture.</title>
        <authorList>
            <person name="Gilroy R."/>
            <person name="Ravi A."/>
            <person name="Getino M."/>
            <person name="Pursley I."/>
            <person name="Horton D.L."/>
            <person name="Alikhan N.F."/>
            <person name="Baker D."/>
            <person name="Gharbi K."/>
            <person name="Hall N."/>
            <person name="Watson M."/>
            <person name="Adriaenssens E.M."/>
            <person name="Foster-Nyarko E."/>
            <person name="Jarju S."/>
            <person name="Secka A."/>
            <person name="Antonio M."/>
            <person name="Oren A."/>
            <person name="Chaudhuri R.R."/>
            <person name="La Ragione R."/>
            <person name="Hildebrand F."/>
            <person name="Pallen M.J."/>
        </authorList>
    </citation>
    <scope>NUCLEOTIDE SEQUENCE</scope>
    <source>
        <strain evidence="8">17073</strain>
    </source>
</reference>
<organism evidence="8 9">
    <name type="scientific">Candidatus Limisoma intestinavium</name>
    <dbReference type="NCBI Taxonomy" id="2840856"/>
    <lineage>
        <taxon>Bacteria</taxon>
        <taxon>Pseudomonadati</taxon>
        <taxon>Bacteroidota</taxon>
        <taxon>Bacteroidia</taxon>
        <taxon>Bacteroidales</taxon>
        <taxon>Candidatus Limisoma</taxon>
    </lineage>
</organism>
<dbReference type="Proteomes" id="UP000824076">
    <property type="component" value="Unassembled WGS sequence"/>
</dbReference>